<feature type="domain" description="C2H2-type" evidence="2">
    <location>
        <begin position="225"/>
        <end position="248"/>
    </location>
</feature>
<evidence type="ECO:0000259" key="2">
    <source>
        <dbReference type="PROSITE" id="PS00028"/>
    </source>
</evidence>
<dbReference type="GO" id="GO:0003677">
    <property type="term" value="F:DNA binding"/>
    <property type="evidence" value="ECO:0007669"/>
    <property type="project" value="InterPro"/>
</dbReference>
<feature type="compositionally biased region" description="Low complexity" evidence="1">
    <location>
        <begin position="1"/>
        <end position="14"/>
    </location>
</feature>
<dbReference type="Proteomes" id="UP000664132">
    <property type="component" value="Unassembled WGS sequence"/>
</dbReference>
<feature type="region of interest" description="Disordered" evidence="1">
    <location>
        <begin position="382"/>
        <end position="463"/>
    </location>
</feature>
<dbReference type="InterPro" id="IPR017956">
    <property type="entry name" value="AT_hook_DNA-bd_motif"/>
</dbReference>
<accession>A0A8H7TEA1</accession>
<feature type="compositionally biased region" description="Acidic residues" evidence="1">
    <location>
        <begin position="393"/>
        <end position="420"/>
    </location>
</feature>
<comment type="caution">
    <text evidence="3">The sequence shown here is derived from an EMBL/GenBank/DDBJ whole genome shotgun (WGS) entry which is preliminary data.</text>
</comment>
<sequence>MTSTSQSQTATSSSVYGSRKDPQLQASRYGYPERPSHSTPQVQVGSSSKSHGLLQSGLPPPATAPFRASANIAHPSHYLQSTLKFSSTPKAAASPRSSFQVVLPTSPAKFYGTGPYSVKDTRPYLSDATSSSPRRGRPPKGAKANKADALPKKRGRPSSNKPRAEPTPKKRGRPFKTVESELKAKPRASSSGTSTPTYKKKGRPFKVRHQPFIPQPEPIFNRFLCEWKGCQAELQNMETLRLHLHIVHQKREKGKLPCLWAKCGAQKVVEGEDGDKTVVDDHPVFSSKEEWKDHLEVKHLIPFSWYMGDGPKATDLSGTPKGTINPLWLNDSHGNQVTPSIKGQPLEEGRASILNKKRFRKMKGMNIFKEKQVAGVQDLKGMAGGMAPPAISSDDDDEDTGMDEAEPEVGDEEGELEAELLNERRAGGKQVVRLVDEDDDHDAVMDSDGEDRDGDGDVQMMGP</sequence>
<dbReference type="OrthoDB" id="5424797at2759"/>
<feature type="compositionally biased region" description="Polar residues" evidence="1">
    <location>
        <begin position="37"/>
        <end position="50"/>
    </location>
</feature>
<feature type="compositionally biased region" description="Basic residues" evidence="1">
    <location>
        <begin position="198"/>
        <end position="209"/>
    </location>
</feature>
<gene>
    <name evidence="3" type="ORF">IFR04_009566</name>
</gene>
<evidence type="ECO:0000313" key="3">
    <source>
        <dbReference type="EMBL" id="KAG4417276.1"/>
    </source>
</evidence>
<protein>
    <recommendedName>
        <fullName evidence="2">C2H2-type domain-containing protein</fullName>
    </recommendedName>
</protein>
<evidence type="ECO:0000313" key="4">
    <source>
        <dbReference type="Proteomes" id="UP000664132"/>
    </source>
</evidence>
<dbReference type="PRINTS" id="PR00929">
    <property type="entry name" value="ATHOOK"/>
</dbReference>
<feature type="compositionally biased region" description="Polar residues" evidence="1">
    <location>
        <begin position="188"/>
        <end position="197"/>
    </location>
</feature>
<evidence type="ECO:0000256" key="1">
    <source>
        <dbReference type="SAM" id="MobiDB-lite"/>
    </source>
</evidence>
<feature type="compositionally biased region" description="Polar residues" evidence="1">
    <location>
        <begin position="85"/>
        <end position="100"/>
    </location>
</feature>
<reference evidence="3" key="1">
    <citation type="submission" date="2021-02" db="EMBL/GenBank/DDBJ databases">
        <title>Genome sequence Cadophora malorum strain M34.</title>
        <authorList>
            <person name="Stefanovic E."/>
            <person name="Vu D."/>
            <person name="Scully C."/>
            <person name="Dijksterhuis J."/>
            <person name="Roader J."/>
            <person name="Houbraken J."/>
        </authorList>
    </citation>
    <scope>NUCLEOTIDE SEQUENCE</scope>
    <source>
        <strain evidence="3">M34</strain>
    </source>
</reference>
<name>A0A8H7TEA1_9HELO</name>
<organism evidence="3 4">
    <name type="scientific">Cadophora malorum</name>
    <dbReference type="NCBI Taxonomy" id="108018"/>
    <lineage>
        <taxon>Eukaryota</taxon>
        <taxon>Fungi</taxon>
        <taxon>Dikarya</taxon>
        <taxon>Ascomycota</taxon>
        <taxon>Pezizomycotina</taxon>
        <taxon>Leotiomycetes</taxon>
        <taxon>Helotiales</taxon>
        <taxon>Ploettnerulaceae</taxon>
        <taxon>Cadophora</taxon>
    </lineage>
</organism>
<dbReference type="PROSITE" id="PS00028">
    <property type="entry name" value="ZINC_FINGER_C2H2_1"/>
    <property type="match status" value="1"/>
</dbReference>
<feature type="compositionally biased region" description="Acidic residues" evidence="1">
    <location>
        <begin position="436"/>
        <end position="456"/>
    </location>
</feature>
<dbReference type="InterPro" id="IPR013087">
    <property type="entry name" value="Znf_C2H2_type"/>
</dbReference>
<dbReference type="AlphaFoldDB" id="A0A8H7TEA1"/>
<proteinExistence type="predicted"/>
<keyword evidence="4" id="KW-1185">Reference proteome</keyword>
<feature type="region of interest" description="Disordered" evidence="1">
    <location>
        <begin position="1"/>
        <end position="69"/>
    </location>
</feature>
<feature type="region of interest" description="Disordered" evidence="1">
    <location>
        <begin position="85"/>
        <end position="212"/>
    </location>
</feature>
<dbReference type="EMBL" id="JAFJYH010000159">
    <property type="protein sequence ID" value="KAG4417276.1"/>
    <property type="molecule type" value="Genomic_DNA"/>
</dbReference>